<dbReference type="Pfam" id="PF01529">
    <property type="entry name" value="DHHC"/>
    <property type="match status" value="1"/>
</dbReference>
<evidence type="ECO:0000259" key="9">
    <source>
        <dbReference type="Pfam" id="PF01529"/>
    </source>
</evidence>
<protein>
    <recommendedName>
        <fullName evidence="7">Palmitoyltransferase</fullName>
        <ecNumber evidence="7">2.3.1.225</ecNumber>
    </recommendedName>
</protein>
<dbReference type="Proteomes" id="UP000683925">
    <property type="component" value="Unassembled WGS sequence"/>
</dbReference>
<comment type="catalytic activity">
    <reaction evidence="7">
        <text>L-cysteinyl-[protein] + hexadecanoyl-CoA = S-hexadecanoyl-L-cysteinyl-[protein] + CoA</text>
        <dbReference type="Rhea" id="RHEA:36683"/>
        <dbReference type="Rhea" id="RHEA-COMP:10131"/>
        <dbReference type="Rhea" id="RHEA-COMP:11032"/>
        <dbReference type="ChEBI" id="CHEBI:29950"/>
        <dbReference type="ChEBI" id="CHEBI:57287"/>
        <dbReference type="ChEBI" id="CHEBI:57379"/>
        <dbReference type="ChEBI" id="CHEBI:74151"/>
        <dbReference type="EC" id="2.3.1.225"/>
    </reaction>
</comment>
<comment type="caution">
    <text evidence="10">The sequence shown here is derived from an EMBL/GenBank/DDBJ whole genome shotgun (WGS) entry which is preliminary data.</text>
</comment>
<evidence type="ECO:0000313" key="10">
    <source>
        <dbReference type="EMBL" id="CAD8194023.1"/>
    </source>
</evidence>
<evidence type="ECO:0000256" key="2">
    <source>
        <dbReference type="ARBA" id="ARBA00022679"/>
    </source>
</evidence>
<keyword evidence="11" id="KW-1185">Reference proteome</keyword>
<keyword evidence="4 7" id="KW-1133">Transmembrane helix</keyword>
<comment type="subcellular location">
    <subcellularLocation>
        <location evidence="1">Membrane</location>
        <topology evidence="1">Multi-pass membrane protein</topology>
    </subcellularLocation>
</comment>
<sequence>MLYLAILTLLLLLVGASLYLLVCVDPNSPGLLGEMNRFVFFTLPELIKKICGDKIFGVFKIGIKYFFFTNHPIVQIFYVIFAVGGYLIYLFFGCLTLFGNNPFVSHVDTVIGSIMAFFSFYSFFQACKYRPGIITKENNQEYVNEFKEYYDNVVYLQDNQCSTCNIIKPARSKHCRVCNVCVSKFDHHCVWIKQCVGQKNYKYFVKFILFHALLCDYGAYLGIRCIWGIVVKENLFEAKIKDPYTGQTSQASWAIIIMHLLNKNSIFIFLIILCAIMGISLTFFAIYHLHMIGEDTTSNERMKRSQFLKFFREETERIEKLLKDAKTPEEIKELSDKLEKIKSCKNRTISAKQIGIWKGLKKVYNEPDESEQKIRINNKKKQ</sequence>
<comment type="domain">
    <text evidence="7">The DHHC domain is required for palmitoyltransferase activity.</text>
</comment>
<dbReference type="GO" id="GO:0019706">
    <property type="term" value="F:protein-cysteine S-palmitoyltransferase activity"/>
    <property type="evidence" value="ECO:0007669"/>
    <property type="project" value="UniProtKB-EC"/>
</dbReference>
<feature type="signal peptide" evidence="8">
    <location>
        <begin position="1"/>
        <end position="16"/>
    </location>
</feature>
<evidence type="ECO:0000256" key="3">
    <source>
        <dbReference type="ARBA" id="ARBA00022692"/>
    </source>
</evidence>
<dbReference type="AlphaFoldDB" id="A0A8S1WW14"/>
<dbReference type="PANTHER" id="PTHR12246">
    <property type="entry name" value="PALMITOYLTRANSFERASE ZDHHC16"/>
    <property type="match status" value="1"/>
</dbReference>
<dbReference type="OrthoDB" id="5977743at2759"/>
<feature type="chain" id="PRO_5035832770" description="Palmitoyltransferase" evidence="8">
    <location>
        <begin position="17"/>
        <end position="382"/>
    </location>
</feature>
<keyword evidence="2 7" id="KW-0808">Transferase</keyword>
<reference evidence="10" key="1">
    <citation type="submission" date="2021-01" db="EMBL/GenBank/DDBJ databases">
        <authorList>
            <consortium name="Genoscope - CEA"/>
            <person name="William W."/>
        </authorList>
    </citation>
    <scope>NUCLEOTIDE SEQUENCE</scope>
</reference>
<dbReference type="InterPro" id="IPR001594">
    <property type="entry name" value="Palmitoyltrfase_DHHC"/>
</dbReference>
<evidence type="ECO:0000256" key="7">
    <source>
        <dbReference type="RuleBase" id="RU079119"/>
    </source>
</evidence>
<keyword evidence="5 7" id="KW-0472">Membrane</keyword>
<evidence type="ECO:0000256" key="1">
    <source>
        <dbReference type="ARBA" id="ARBA00004141"/>
    </source>
</evidence>
<comment type="similarity">
    <text evidence="7">Belongs to the DHHC palmitoyltransferase family.</text>
</comment>
<dbReference type="EMBL" id="CAJJDP010000106">
    <property type="protein sequence ID" value="CAD8194023.1"/>
    <property type="molecule type" value="Genomic_DNA"/>
</dbReference>
<feature type="domain" description="Palmitoyltransferase DHHC" evidence="9">
    <location>
        <begin position="157"/>
        <end position="304"/>
    </location>
</feature>
<keyword evidence="3 7" id="KW-0812">Transmembrane</keyword>
<accession>A0A8S1WW14</accession>
<feature type="transmembrane region" description="Helical" evidence="7">
    <location>
        <begin position="266"/>
        <end position="289"/>
    </location>
</feature>
<dbReference type="InterPro" id="IPR039859">
    <property type="entry name" value="PFA4/ZDH16/20/ERF2-like"/>
</dbReference>
<dbReference type="OMA" id="FFQACKY"/>
<gene>
    <name evidence="10" type="ORF">POCTA_138.1.T1060010</name>
</gene>
<dbReference type="EC" id="2.3.1.225" evidence="7"/>
<keyword evidence="6 7" id="KW-0012">Acyltransferase</keyword>
<evidence type="ECO:0000256" key="4">
    <source>
        <dbReference type="ARBA" id="ARBA00022989"/>
    </source>
</evidence>
<dbReference type="GO" id="GO:0016020">
    <property type="term" value="C:membrane"/>
    <property type="evidence" value="ECO:0007669"/>
    <property type="project" value="UniProtKB-SubCell"/>
</dbReference>
<name>A0A8S1WW14_PAROT</name>
<keyword evidence="8" id="KW-0732">Signal</keyword>
<feature type="transmembrane region" description="Helical" evidence="7">
    <location>
        <begin position="76"/>
        <end position="98"/>
    </location>
</feature>
<evidence type="ECO:0000313" key="11">
    <source>
        <dbReference type="Proteomes" id="UP000683925"/>
    </source>
</evidence>
<evidence type="ECO:0000256" key="8">
    <source>
        <dbReference type="SAM" id="SignalP"/>
    </source>
</evidence>
<evidence type="ECO:0000256" key="6">
    <source>
        <dbReference type="ARBA" id="ARBA00023315"/>
    </source>
</evidence>
<feature type="transmembrane region" description="Helical" evidence="7">
    <location>
        <begin position="104"/>
        <end position="124"/>
    </location>
</feature>
<proteinExistence type="inferred from homology"/>
<dbReference type="PROSITE" id="PS50216">
    <property type="entry name" value="DHHC"/>
    <property type="match status" value="1"/>
</dbReference>
<organism evidence="10 11">
    <name type="scientific">Paramecium octaurelia</name>
    <dbReference type="NCBI Taxonomy" id="43137"/>
    <lineage>
        <taxon>Eukaryota</taxon>
        <taxon>Sar</taxon>
        <taxon>Alveolata</taxon>
        <taxon>Ciliophora</taxon>
        <taxon>Intramacronucleata</taxon>
        <taxon>Oligohymenophorea</taxon>
        <taxon>Peniculida</taxon>
        <taxon>Parameciidae</taxon>
        <taxon>Paramecium</taxon>
    </lineage>
</organism>
<evidence type="ECO:0000256" key="5">
    <source>
        <dbReference type="ARBA" id="ARBA00023136"/>
    </source>
</evidence>